<dbReference type="Proteomes" id="UP001210925">
    <property type="component" value="Unassembled WGS sequence"/>
</dbReference>
<name>A0AAD5U9N9_9FUNG</name>
<sequence>MEQIRKRPRIELTDLNQQEIKDIESIRDILLQEGVNDDLLSFDTSNQAEKPVITYPNNGNNLFNEHQNEVELDDYEDFNIDEQTWNELQEQATQKLKEMDQELKFNASNVNTVPQNTAAYITPTPTFKPPPVMNSQLIFPLASQREDPKIKELESALLEKQGEITFARNKILKLTELNNELIKKTSVKEDSAHKNEIERLKMELEFMKQEIKTLREKRIQPRREKMEPLASQSQNIPSFVPKSKFTQPKKLLDDFDMNMYRAKSMKKIEPVQDQLDLMDVDIIPAEPSSYIKQSQVEKEVETKSVETNTFKMIEINMEKELVLVLSQYLSFTELDAFFCSDIAEFLNQHQYIVEIAMILIEFQDYKLPSDLIPQLYNSKSTQLYRLLVLLIQDGNEIDVTKLEPDYNNPEYIRLLHLAVVTRNIPIDLQSLDNIALTHELIGLYCTLRQCKRVYQVIDYYKETKDSTVFYLLHVIYHEKEILDFKEFCMVKVFLEEYDTEKQWPIFE</sequence>
<proteinExistence type="predicted"/>
<gene>
    <name evidence="2" type="ORF">HK103_002456</name>
</gene>
<evidence type="ECO:0000313" key="2">
    <source>
        <dbReference type="EMBL" id="KAJ3251331.1"/>
    </source>
</evidence>
<protein>
    <submittedName>
        <fullName evidence="2">Uncharacterized protein</fullName>
    </submittedName>
</protein>
<keyword evidence="1" id="KW-0175">Coiled coil</keyword>
<evidence type="ECO:0000256" key="1">
    <source>
        <dbReference type="SAM" id="Coils"/>
    </source>
</evidence>
<evidence type="ECO:0000313" key="3">
    <source>
        <dbReference type="Proteomes" id="UP001210925"/>
    </source>
</evidence>
<accession>A0AAD5U9N9</accession>
<reference evidence="2" key="1">
    <citation type="submission" date="2020-05" db="EMBL/GenBank/DDBJ databases">
        <title>Phylogenomic resolution of chytrid fungi.</title>
        <authorList>
            <person name="Stajich J.E."/>
            <person name="Amses K."/>
            <person name="Simmons R."/>
            <person name="Seto K."/>
            <person name="Myers J."/>
            <person name="Bonds A."/>
            <person name="Quandt C.A."/>
            <person name="Barry K."/>
            <person name="Liu P."/>
            <person name="Grigoriev I."/>
            <person name="Longcore J.E."/>
            <person name="James T.Y."/>
        </authorList>
    </citation>
    <scope>NUCLEOTIDE SEQUENCE</scope>
    <source>
        <strain evidence="2">PLAUS21</strain>
    </source>
</reference>
<keyword evidence="3" id="KW-1185">Reference proteome</keyword>
<organism evidence="2 3">
    <name type="scientific">Boothiomyces macroporosus</name>
    <dbReference type="NCBI Taxonomy" id="261099"/>
    <lineage>
        <taxon>Eukaryota</taxon>
        <taxon>Fungi</taxon>
        <taxon>Fungi incertae sedis</taxon>
        <taxon>Chytridiomycota</taxon>
        <taxon>Chytridiomycota incertae sedis</taxon>
        <taxon>Chytridiomycetes</taxon>
        <taxon>Rhizophydiales</taxon>
        <taxon>Terramycetaceae</taxon>
        <taxon>Boothiomyces</taxon>
    </lineage>
</organism>
<dbReference type="AlphaFoldDB" id="A0AAD5U9N9"/>
<dbReference type="EMBL" id="JADGKB010000187">
    <property type="protein sequence ID" value="KAJ3251331.1"/>
    <property type="molecule type" value="Genomic_DNA"/>
</dbReference>
<comment type="caution">
    <text evidence="2">The sequence shown here is derived from an EMBL/GenBank/DDBJ whole genome shotgun (WGS) entry which is preliminary data.</text>
</comment>
<feature type="coiled-coil region" evidence="1">
    <location>
        <begin position="150"/>
        <end position="217"/>
    </location>
</feature>